<sequence>MNTGIILDYLTGLAGNNNREWYHAHMKEYQEANEEFIVLLQELIWRIGEKDSSILHNDPQDLKLFYLPVSSE</sequence>
<dbReference type="Pfam" id="PF09365">
    <property type="entry name" value="DUF2461"/>
    <property type="match status" value="1"/>
</dbReference>
<organism evidence="1 2">
    <name type="scientific">Eisenbergiella porci</name>
    <dbReference type="NCBI Taxonomy" id="2652274"/>
    <lineage>
        <taxon>Bacteria</taxon>
        <taxon>Bacillati</taxon>
        <taxon>Bacillota</taxon>
        <taxon>Clostridia</taxon>
        <taxon>Lachnospirales</taxon>
        <taxon>Lachnospiraceae</taxon>
        <taxon>Eisenbergiella</taxon>
    </lineage>
</organism>
<dbReference type="EMBL" id="VUMI01000034">
    <property type="protein sequence ID" value="MSS90227.1"/>
    <property type="molecule type" value="Genomic_DNA"/>
</dbReference>
<evidence type="ECO:0000313" key="2">
    <source>
        <dbReference type="Proteomes" id="UP000436047"/>
    </source>
</evidence>
<reference evidence="1 2" key="1">
    <citation type="submission" date="2019-08" db="EMBL/GenBank/DDBJ databases">
        <title>In-depth cultivation of the pig gut microbiome towards novel bacterial diversity and tailored functional studies.</title>
        <authorList>
            <person name="Wylensek D."/>
            <person name="Hitch T.C.A."/>
            <person name="Clavel T."/>
        </authorList>
    </citation>
    <scope>NUCLEOTIDE SEQUENCE [LARGE SCALE GENOMIC DNA]</scope>
    <source>
        <strain evidence="1 2">WCA-389-WT-23B</strain>
    </source>
</reference>
<gene>
    <name evidence="1" type="ORF">FYJ45_18665</name>
</gene>
<dbReference type="RefSeq" id="WP_154466538.1">
    <property type="nucleotide sequence ID" value="NZ_JAXDZL010000094.1"/>
</dbReference>
<comment type="caution">
    <text evidence="1">The sequence shown here is derived from an EMBL/GenBank/DDBJ whole genome shotgun (WGS) entry which is preliminary data.</text>
</comment>
<accession>A0A6N7WIA8</accession>
<keyword evidence="2" id="KW-1185">Reference proteome</keyword>
<protein>
    <submittedName>
        <fullName evidence="1">DUF2461 domain-containing protein</fullName>
    </submittedName>
</protein>
<evidence type="ECO:0000313" key="1">
    <source>
        <dbReference type="EMBL" id="MSS90227.1"/>
    </source>
</evidence>
<dbReference type="AlphaFoldDB" id="A0A6N7WIA8"/>
<proteinExistence type="predicted"/>
<name>A0A6N7WIA8_9FIRM</name>
<dbReference type="GeneID" id="86055061"/>
<dbReference type="Proteomes" id="UP000436047">
    <property type="component" value="Unassembled WGS sequence"/>
</dbReference>
<dbReference type="InterPro" id="IPR012808">
    <property type="entry name" value="CHP02453"/>
</dbReference>